<name>A0A0S7Y4T5_UNCSA</name>
<organism evidence="5 6">
    <name type="scientific">candidate division WOR-1 bacterium DG_54_3</name>
    <dbReference type="NCBI Taxonomy" id="1703775"/>
    <lineage>
        <taxon>Bacteria</taxon>
        <taxon>Bacillati</taxon>
        <taxon>Saganbacteria</taxon>
    </lineage>
</organism>
<dbReference type="PANTHER" id="PTHR42832:SF3">
    <property type="entry name" value="L-GLUTAMINE--4-(METHYLSULFANYL)-2-OXOBUTANOATE AMINOTRANSFERASE"/>
    <property type="match status" value="1"/>
</dbReference>
<evidence type="ECO:0000256" key="2">
    <source>
        <dbReference type="ARBA" id="ARBA00022576"/>
    </source>
</evidence>
<dbReference type="SUPFAM" id="SSF53383">
    <property type="entry name" value="PLP-dependent transferases"/>
    <property type="match status" value="1"/>
</dbReference>
<dbReference type="CDD" id="cd00609">
    <property type="entry name" value="AAT_like"/>
    <property type="match status" value="1"/>
</dbReference>
<dbReference type="InterPro" id="IPR015422">
    <property type="entry name" value="PyrdxlP-dep_Trfase_small"/>
</dbReference>
<dbReference type="GO" id="GO:0008483">
    <property type="term" value="F:transaminase activity"/>
    <property type="evidence" value="ECO:0007669"/>
    <property type="project" value="UniProtKB-KW"/>
</dbReference>
<dbReference type="Gene3D" id="3.40.640.10">
    <property type="entry name" value="Type I PLP-dependent aspartate aminotransferase-like (Major domain)"/>
    <property type="match status" value="1"/>
</dbReference>
<dbReference type="Pfam" id="PF00155">
    <property type="entry name" value="Aminotran_1_2"/>
    <property type="match status" value="1"/>
</dbReference>
<proteinExistence type="predicted"/>
<dbReference type="InterPro" id="IPR050881">
    <property type="entry name" value="LL-DAP_aminotransferase"/>
</dbReference>
<dbReference type="InterPro" id="IPR015421">
    <property type="entry name" value="PyrdxlP-dep_Trfase_major"/>
</dbReference>
<evidence type="ECO:0000313" key="6">
    <source>
        <dbReference type="Proteomes" id="UP000051861"/>
    </source>
</evidence>
<feature type="domain" description="Aminotransferase class I/classII large" evidence="4">
    <location>
        <begin position="30"/>
        <end position="380"/>
    </location>
</feature>
<gene>
    <name evidence="5" type="ORF">AMJ44_03510</name>
</gene>
<dbReference type="InterPro" id="IPR004839">
    <property type="entry name" value="Aminotransferase_I/II_large"/>
</dbReference>
<dbReference type="Proteomes" id="UP000051861">
    <property type="component" value="Unassembled WGS sequence"/>
</dbReference>
<comment type="caution">
    <text evidence="5">The sequence shown here is derived from an EMBL/GenBank/DDBJ whole genome shotgun (WGS) entry which is preliminary data.</text>
</comment>
<evidence type="ECO:0000259" key="4">
    <source>
        <dbReference type="Pfam" id="PF00155"/>
    </source>
</evidence>
<keyword evidence="2 5" id="KW-0032">Aminotransferase</keyword>
<evidence type="ECO:0000256" key="3">
    <source>
        <dbReference type="ARBA" id="ARBA00022679"/>
    </source>
</evidence>
<evidence type="ECO:0000313" key="5">
    <source>
        <dbReference type="EMBL" id="KPJ69539.1"/>
    </source>
</evidence>
<dbReference type="PANTHER" id="PTHR42832">
    <property type="entry name" value="AMINO ACID AMINOTRANSFERASE"/>
    <property type="match status" value="1"/>
</dbReference>
<sequence>MEEAQRLLKLPTYVFALLDKLKAEERAKGKDLIDLTIGSPNIPPPEEVIQAHIEALKNPDCHRYSSFEGNPEFRAAVIDWCKRRYKVSIEKNEIVELLGSKEGLVHFAFAYLNPGDTVLVPLPAYPAHFRGPILAGAEPIVLPTVERNGFIPDLEVIDKSIADKAKMLIISYPTNPTAATAPREFFEKAVKFAKQHDLILIHDFAYAELYFEGKQPISCLSIPGAKEVCIEFHTLSKTFGMAGCRSGFAVGNANLIESLRKIKTNIDYGPFGAVIAASTTALRMKNGYMDRMRATYQKRRDIMVEGLNSLGWKLKKPMATFYVWLPVPSGFNAMSFVEHLVHQADVVVSPGIGFGDLGEGYVRIALVDTDEKINEAVARIEKTGIRYNA</sequence>
<keyword evidence="3 5" id="KW-0808">Transferase</keyword>
<accession>A0A0S7Y4T5</accession>
<dbReference type="EMBL" id="LIZX01000022">
    <property type="protein sequence ID" value="KPJ69539.1"/>
    <property type="molecule type" value="Genomic_DNA"/>
</dbReference>
<evidence type="ECO:0000256" key="1">
    <source>
        <dbReference type="ARBA" id="ARBA00001933"/>
    </source>
</evidence>
<reference evidence="5 6" key="1">
    <citation type="journal article" date="2015" name="Microbiome">
        <title>Genomic resolution of linkages in carbon, nitrogen, and sulfur cycling among widespread estuary sediment bacteria.</title>
        <authorList>
            <person name="Baker B.J."/>
            <person name="Lazar C.S."/>
            <person name="Teske A.P."/>
            <person name="Dick G.J."/>
        </authorList>
    </citation>
    <scope>NUCLEOTIDE SEQUENCE [LARGE SCALE GENOMIC DNA]</scope>
    <source>
        <strain evidence="5">DG_54_3</strain>
    </source>
</reference>
<dbReference type="InterPro" id="IPR015424">
    <property type="entry name" value="PyrdxlP-dep_Trfase"/>
</dbReference>
<dbReference type="GO" id="GO:0030170">
    <property type="term" value="F:pyridoxal phosphate binding"/>
    <property type="evidence" value="ECO:0007669"/>
    <property type="project" value="InterPro"/>
</dbReference>
<dbReference type="AlphaFoldDB" id="A0A0S7Y4T5"/>
<protein>
    <submittedName>
        <fullName evidence="5">Aminotransferase</fullName>
    </submittedName>
</protein>
<comment type="cofactor">
    <cofactor evidence="1">
        <name>pyridoxal 5'-phosphate</name>
        <dbReference type="ChEBI" id="CHEBI:597326"/>
    </cofactor>
</comment>
<dbReference type="Gene3D" id="3.90.1150.10">
    <property type="entry name" value="Aspartate Aminotransferase, domain 1"/>
    <property type="match status" value="1"/>
</dbReference>